<dbReference type="InterPro" id="IPR019557">
    <property type="entry name" value="AminoTfrase-like_pln_mobile"/>
</dbReference>
<dbReference type="PANTHER" id="PTHR46033:SF8">
    <property type="entry name" value="PROTEIN MAINTENANCE OF MERISTEMS-LIKE"/>
    <property type="match status" value="1"/>
</dbReference>
<dbReference type="InterPro" id="IPR044824">
    <property type="entry name" value="MAIN-like"/>
</dbReference>
<reference evidence="2" key="1">
    <citation type="journal article" date="2016" name="Nat. Genet.">
        <title>A high-quality carrot genome assembly provides new insights into carotenoid accumulation and asterid genome evolution.</title>
        <authorList>
            <person name="Iorizzo M."/>
            <person name="Ellison S."/>
            <person name="Senalik D."/>
            <person name="Zeng P."/>
            <person name="Satapoomin P."/>
            <person name="Huang J."/>
            <person name="Bowman M."/>
            <person name="Iovene M."/>
            <person name="Sanseverino W."/>
            <person name="Cavagnaro P."/>
            <person name="Yildiz M."/>
            <person name="Macko-Podgorni A."/>
            <person name="Moranska E."/>
            <person name="Grzebelus E."/>
            <person name="Grzebelus D."/>
            <person name="Ashrafi H."/>
            <person name="Zheng Z."/>
            <person name="Cheng S."/>
            <person name="Spooner D."/>
            <person name="Van Deynze A."/>
            <person name="Simon P."/>
        </authorList>
    </citation>
    <scope>NUCLEOTIDE SEQUENCE</scope>
    <source>
        <tissue evidence="2">Leaf</tissue>
    </source>
</reference>
<sequence>MDPAAYHPGPVNGTLLTLQDTHRSTFVWNSSTDIPDLRVRTNFGEYWNVVDQTRPPQAIIDAINDAGFGWVFRLGQVKHDRGLITAFIERWRPETHTFHLPFGEATITLVDRLAMIRDVLGLTPEAADVRKNCLRVGWLIDNFGDCARLDEAAEDFDEQTIFHIRAHLLCVIGSLFPDSSGNYVNLNLLWMLRDLQSVDGYSWGSAVLAYLYRKMCDSTHKVWIYERFPTLAPRHTATPLIIYPLALRFVICYSSRNRNKFVYPPVCH</sequence>
<name>A0AAF0XWD0_DAUCS</name>
<keyword evidence="3" id="KW-1185">Reference proteome</keyword>
<accession>A0AAF0XWD0</accession>
<gene>
    <name evidence="2" type="ORF">DCAR_0935049</name>
</gene>
<dbReference type="AlphaFoldDB" id="A0AAF0XWD0"/>
<proteinExistence type="predicted"/>
<evidence type="ECO:0000313" key="2">
    <source>
        <dbReference type="EMBL" id="WOH15508.1"/>
    </source>
</evidence>
<evidence type="ECO:0000259" key="1">
    <source>
        <dbReference type="Pfam" id="PF10536"/>
    </source>
</evidence>
<organism evidence="2 3">
    <name type="scientific">Daucus carota subsp. sativus</name>
    <name type="common">Carrot</name>
    <dbReference type="NCBI Taxonomy" id="79200"/>
    <lineage>
        <taxon>Eukaryota</taxon>
        <taxon>Viridiplantae</taxon>
        <taxon>Streptophyta</taxon>
        <taxon>Embryophyta</taxon>
        <taxon>Tracheophyta</taxon>
        <taxon>Spermatophyta</taxon>
        <taxon>Magnoliopsida</taxon>
        <taxon>eudicotyledons</taxon>
        <taxon>Gunneridae</taxon>
        <taxon>Pentapetalae</taxon>
        <taxon>asterids</taxon>
        <taxon>campanulids</taxon>
        <taxon>Apiales</taxon>
        <taxon>Apiaceae</taxon>
        <taxon>Apioideae</taxon>
        <taxon>Scandiceae</taxon>
        <taxon>Daucinae</taxon>
        <taxon>Daucus</taxon>
        <taxon>Daucus sect. Daucus</taxon>
    </lineage>
</organism>
<dbReference type="PANTHER" id="PTHR46033">
    <property type="entry name" value="PROTEIN MAIN-LIKE 2"/>
    <property type="match status" value="1"/>
</dbReference>
<protein>
    <recommendedName>
        <fullName evidence="1">Aminotransferase-like plant mobile domain-containing protein</fullName>
    </recommendedName>
</protein>
<dbReference type="Pfam" id="PF10536">
    <property type="entry name" value="PMD"/>
    <property type="match status" value="1"/>
</dbReference>
<evidence type="ECO:0000313" key="3">
    <source>
        <dbReference type="Proteomes" id="UP000077755"/>
    </source>
</evidence>
<feature type="domain" description="Aminotransferase-like plant mobile" evidence="1">
    <location>
        <begin position="67"/>
        <end position="249"/>
    </location>
</feature>
<dbReference type="EMBL" id="CP093351">
    <property type="protein sequence ID" value="WOH15508.1"/>
    <property type="molecule type" value="Genomic_DNA"/>
</dbReference>
<dbReference type="Proteomes" id="UP000077755">
    <property type="component" value="Chromosome 9"/>
</dbReference>
<dbReference type="GO" id="GO:0010073">
    <property type="term" value="P:meristem maintenance"/>
    <property type="evidence" value="ECO:0007669"/>
    <property type="project" value="InterPro"/>
</dbReference>
<reference evidence="2" key="2">
    <citation type="submission" date="2022-03" db="EMBL/GenBank/DDBJ databases">
        <title>Draft title - Genomic analysis of global carrot germplasm unveils the trajectory of domestication and the origin of high carotenoid orange carrot.</title>
        <authorList>
            <person name="Iorizzo M."/>
            <person name="Ellison S."/>
            <person name="Senalik D."/>
            <person name="Macko-Podgorni A."/>
            <person name="Grzebelus D."/>
            <person name="Bostan H."/>
            <person name="Rolling W."/>
            <person name="Curaba J."/>
            <person name="Simon P."/>
        </authorList>
    </citation>
    <scope>NUCLEOTIDE SEQUENCE</scope>
    <source>
        <tissue evidence="2">Leaf</tissue>
    </source>
</reference>